<dbReference type="EMBL" id="JANBPW010000529">
    <property type="protein sequence ID" value="KAJ1949160.1"/>
    <property type="molecule type" value="Genomic_DNA"/>
</dbReference>
<proteinExistence type="predicted"/>
<accession>A0ACC1JEJ7</accession>
<evidence type="ECO:0000313" key="1">
    <source>
        <dbReference type="EMBL" id="KAJ1949160.1"/>
    </source>
</evidence>
<sequence length="414" mass="46769">MNGGLNQVVLSIAQSASEGFMLEDGDALASLFVFSDTVITQLGSAISNVQDFAPYQAAILDEPFARFTAAYLTYVRDYSHSDASQRSKGMYHVADMFIPVFSPPGRHWLVRVLRSIAASLYQVAQIEDRAEMGSSAAHVQAASRLQSMLMSVLSDRDQLPESKHMGALFVAGLLVRVSLKIGAMPPAHAAVSNVAKAGLDFAYFSLRDQMTYKYWIGRYYLVCYRFEAAHRELEYAFNACPAYHEHNKHAILRHLVVANMIRGRLPTHYLLTKYDVEPVYGFLIHHFRQGNVAAFQTILMDNMEFFRSQGTFLILYERTEILMYRNVLKKVRNILAEGTQQHRAIPYKHILTAFQMASRNPNMDVPEMESIVSSLISQKYVHGYLFHHQQLLNLGSKTQFPPIKDVILPGGFEG</sequence>
<protein>
    <submittedName>
        <fullName evidence="1">Uncharacterized protein</fullName>
    </submittedName>
</protein>
<comment type="caution">
    <text evidence="1">The sequence shown here is derived from an EMBL/GenBank/DDBJ whole genome shotgun (WGS) entry which is preliminary data.</text>
</comment>
<organism evidence="1 2">
    <name type="scientific">Linderina macrospora</name>
    <dbReference type="NCBI Taxonomy" id="4868"/>
    <lineage>
        <taxon>Eukaryota</taxon>
        <taxon>Fungi</taxon>
        <taxon>Fungi incertae sedis</taxon>
        <taxon>Zoopagomycota</taxon>
        <taxon>Kickxellomycotina</taxon>
        <taxon>Kickxellomycetes</taxon>
        <taxon>Kickxellales</taxon>
        <taxon>Kickxellaceae</taxon>
        <taxon>Linderina</taxon>
    </lineage>
</organism>
<gene>
    <name evidence="1" type="ORF">FBU59_001265</name>
</gene>
<keyword evidence="2" id="KW-1185">Reference proteome</keyword>
<name>A0ACC1JEJ7_9FUNG</name>
<dbReference type="Proteomes" id="UP001150603">
    <property type="component" value="Unassembled WGS sequence"/>
</dbReference>
<evidence type="ECO:0000313" key="2">
    <source>
        <dbReference type="Proteomes" id="UP001150603"/>
    </source>
</evidence>
<reference evidence="1" key="1">
    <citation type="submission" date="2022-07" db="EMBL/GenBank/DDBJ databases">
        <title>Phylogenomic reconstructions and comparative analyses of Kickxellomycotina fungi.</title>
        <authorList>
            <person name="Reynolds N.K."/>
            <person name="Stajich J.E."/>
            <person name="Barry K."/>
            <person name="Grigoriev I.V."/>
            <person name="Crous P."/>
            <person name="Smith M.E."/>
        </authorList>
    </citation>
    <scope>NUCLEOTIDE SEQUENCE</scope>
    <source>
        <strain evidence="1">NRRL 5244</strain>
    </source>
</reference>